<feature type="compositionally biased region" description="Basic and acidic residues" evidence="3">
    <location>
        <begin position="296"/>
        <end position="308"/>
    </location>
</feature>
<proteinExistence type="inferred from homology"/>
<dbReference type="InterPro" id="IPR038077">
    <property type="entry name" value="Troponin_sf"/>
</dbReference>
<feature type="chain" id="PRO_5018680417" evidence="4">
    <location>
        <begin position="18"/>
        <end position="477"/>
    </location>
</feature>
<dbReference type="Gene3D" id="1.20.5.350">
    <property type="match status" value="1"/>
</dbReference>
<evidence type="ECO:0000256" key="1">
    <source>
        <dbReference type="ARBA" id="ARBA00009930"/>
    </source>
</evidence>
<feature type="compositionally biased region" description="Pro residues" evidence="3">
    <location>
        <begin position="156"/>
        <end position="176"/>
    </location>
</feature>
<feature type="compositionally biased region" description="Low complexity" evidence="3">
    <location>
        <begin position="125"/>
        <end position="155"/>
    </location>
</feature>
<dbReference type="OrthoDB" id="371899at2759"/>
<dbReference type="Pfam" id="PF00379">
    <property type="entry name" value="Chitin_bind_4"/>
    <property type="match status" value="1"/>
</dbReference>
<evidence type="ECO:0000256" key="4">
    <source>
        <dbReference type="SAM" id="SignalP"/>
    </source>
</evidence>
<dbReference type="Proteomes" id="UP000285301">
    <property type="component" value="Unassembled WGS sequence"/>
</dbReference>
<dbReference type="PROSITE" id="PS51155">
    <property type="entry name" value="CHIT_BIND_RR_2"/>
    <property type="match status" value="1"/>
</dbReference>
<dbReference type="GO" id="GO:0042302">
    <property type="term" value="F:structural constituent of cuticle"/>
    <property type="evidence" value="ECO:0007669"/>
    <property type="project" value="UniProtKB-UniRule"/>
</dbReference>
<feature type="signal peptide" evidence="4">
    <location>
        <begin position="1"/>
        <end position="17"/>
    </location>
</feature>
<dbReference type="InterPro" id="IPR000618">
    <property type="entry name" value="Insect_cuticle"/>
</dbReference>
<keyword evidence="6" id="KW-1185">Reference proteome</keyword>
<dbReference type="InterPro" id="IPR001978">
    <property type="entry name" value="Troponin"/>
</dbReference>
<keyword evidence="2" id="KW-0193">Cuticle</keyword>
<comment type="similarity">
    <text evidence="1">Belongs to the troponin I family.</text>
</comment>
<protein>
    <submittedName>
        <fullName evidence="5">Troponin I-like protein</fullName>
    </submittedName>
</protein>
<dbReference type="AlphaFoldDB" id="A0A3S3QCY5"/>
<evidence type="ECO:0000256" key="2">
    <source>
        <dbReference type="PROSITE-ProRule" id="PRU00497"/>
    </source>
</evidence>
<evidence type="ECO:0000313" key="6">
    <source>
        <dbReference type="Proteomes" id="UP000285301"/>
    </source>
</evidence>
<feature type="region of interest" description="Disordered" evidence="3">
    <location>
        <begin position="116"/>
        <end position="308"/>
    </location>
</feature>
<dbReference type="GO" id="GO:0005861">
    <property type="term" value="C:troponin complex"/>
    <property type="evidence" value="ECO:0007669"/>
    <property type="project" value="InterPro"/>
</dbReference>
<keyword evidence="4" id="KW-0732">Signal</keyword>
<reference evidence="5 6" key="1">
    <citation type="journal article" date="2018" name="Gigascience">
        <title>Genomes of trombidid mites reveal novel predicted allergens and laterally-transferred genes associated with secondary metabolism.</title>
        <authorList>
            <person name="Dong X."/>
            <person name="Chaisiri K."/>
            <person name="Xia D."/>
            <person name="Armstrong S.D."/>
            <person name="Fang Y."/>
            <person name="Donnelly M.J."/>
            <person name="Kadowaki T."/>
            <person name="McGarry J.W."/>
            <person name="Darby A.C."/>
            <person name="Makepeace B.L."/>
        </authorList>
    </citation>
    <scope>NUCLEOTIDE SEQUENCE [LARGE SCALE GENOMIC DNA]</scope>
    <source>
        <strain evidence="5">UoL-WK</strain>
    </source>
</reference>
<name>A0A3S3QCY5_9ACAR</name>
<accession>A0A3S3QCY5</accession>
<dbReference type="InterPro" id="IPR050875">
    <property type="entry name" value="Troponin_I"/>
</dbReference>
<feature type="compositionally biased region" description="Polar residues" evidence="3">
    <location>
        <begin position="185"/>
        <end position="201"/>
    </location>
</feature>
<dbReference type="PANTHER" id="PTHR13738:SF1">
    <property type="entry name" value="TROPONIN I"/>
    <property type="match status" value="1"/>
</dbReference>
<dbReference type="GO" id="GO:0006936">
    <property type="term" value="P:muscle contraction"/>
    <property type="evidence" value="ECO:0007669"/>
    <property type="project" value="TreeGrafter"/>
</dbReference>
<dbReference type="SUPFAM" id="SSF90250">
    <property type="entry name" value="Troponin coil-coiled subunits"/>
    <property type="match status" value="1"/>
</dbReference>
<sequence length="477" mass="53445">MFTFIVFAAFGVLLVECQQFQSQQPSQHQPYPGFGYGPSSQTTTTPSPYPPAQVHYVNIGQDLAGDYKFGYDTGKGPQGQSFREEVRLPDGTVMGAYGYLDAQGKQRIVKYTAGKDGFRVDSDTPAPGSEGAPAAAPNAAPRHASPSLPTHQVQHQPPPQALPRYTPPPQPLPPPQVQYIPPAQTLPQAPRTYSPQPSSQYIPDFRPISQPHYQHAPQYQEPAPKARSAAQPIDLSAFPQLPGVNLITINPRPRPQVENAYPPRYSSQPQSGSLLQSSSKNVPQEEEYTGPADQSIDEKAKRKAEVRARLEQAAASKKKKGFMTPARKKKLRTLLRKKAAEEIKREQERKAEERRRIIAERAGRPKDIENANEAELIKIIKAYYDRVYALEGEKYDLEYVTSKKEIELRELSQKVNEKSGRFMIPTLKKVSKTAQQMEKIRLFTMKVSKMDYRGALKAVPRQVAEEKKEEKKAEGEE</sequence>
<dbReference type="PANTHER" id="PTHR13738">
    <property type="entry name" value="TROPONIN I"/>
    <property type="match status" value="1"/>
</dbReference>
<dbReference type="STRING" id="1965070.A0A3S3QCY5"/>
<dbReference type="EMBL" id="NCKU01000037">
    <property type="protein sequence ID" value="RWS17771.1"/>
    <property type="molecule type" value="Genomic_DNA"/>
</dbReference>
<dbReference type="Pfam" id="PF00992">
    <property type="entry name" value="Troponin"/>
    <property type="match status" value="1"/>
</dbReference>
<gene>
    <name evidence="5" type="ORF">B4U79_06092</name>
</gene>
<comment type="caution">
    <text evidence="5">The sequence shown here is derived from an EMBL/GenBank/DDBJ whole genome shotgun (WGS) entry which is preliminary data.</text>
</comment>
<evidence type="ECO:0000313" key="5">
    <source>
        <dbReference type="EMBL" id="RWS17771.1"/>
    </source>
</evidence>
<feature type="compositionally biased region" description="Low complexity" evidence="3">
    <location>
        <begin position="266"/>
        <end position="279"/>
    </location>
</feature>
<evidence type="ECO:0000256" key="3">
    <source>
        <dbReference type="SAM" id="MobiDB-lite"/>
    </source>
</evidence>
<organism evidence="5 6">
    <name type="scientific">Dinothrombium tinctorium</name>
    <dbReference type="NCBI Taxonomy" id="1965070"/>
    <lineage>
        <taxon>Eukaryota</taxon>
        <taxon>Metazoa</taxon>
        <taxon>Ecdysozoa</taxon>
        <taxon>Arthropoda</taxon>
        <taxon>Chelicerata</taxon>
        <taxon>Arachnida</taxon>
        <taxon>Acari</taxon>
        <taxon>Acariformes</taxon>
        <taxon>Trombidiformes</taxon>
        <taxon>Prostigmata</taxon>
        <taxon>Anystina</taxon>
        <taxon>Parasitengona</taxon>
        <taxon>Trombidioidea</taxon>
        <taxon>Trombidiidae</taxon>
        <taxon>Dinothrombium</taxon>
    </lineage>
</organism>